<dbReference type="RefSeq" id="WP_078790642.1">
    <property type="nucleotide sequence ID" value="NZ_FUWR01000013.1"/>
</dbReference>
<accession>A0A1T4QFY5</accession>
<evidence type="ECO:0000313" key="2">
    <source>
        <dbReference type="Proteomes" id="UP000190102"/>
    </source>
</evidence>
<dbReference type="OrthoDB" id="5397984at2"/>
<organism evidence="1 2">
    <name type="scientific">Trichlorobacter thiogenes</name>
    <dbReference type="NCBI Taxonomy" id="115783"/>
    <lineage>
        <taxon>Bacteria</taxon>
        <taxon>Pseudomonadati</taxon>
        <taxon>Thermodesulfobacteriota</taxon>
        <taxon>Desulfuromonadia</taxon>
        <taxon>Geobacterales</taxon>
        <taxon>Geobacteraceae</taxon>
        <taxon>Trichlorobacter</taxon>
    </lineage>
</organism>
<proteinExistence type="predicted"/>
<dbReference type="AlphaFoldDB" id="A0A1T4QFY5"/>
<dbReference type="STRING" id="115783.SAMN02745119_02377"/>
<dbReference type="Gene3D" id="3.30.1380.20">
    <property type="entry name" value="Trafficking protein particle complex subunit 3"/>
    <property type="match status" value="1"/>
</dbReference>
<keyword evidence="2" id="KW-1185">Reference proteome</keyword>
<dbReference type="SUPFAM" id="SSF111126">
    <property type="entry name" value="Ligand-binding domain in the NO signalling and Golgi transport"/>
    <property type="match status" value="1"/>
</dbReference>
<dbReference type="InterPro" id="IPR024096">
    <property type="entry name" value="NO_sig/Golgi_transp_ligand-bd"/>
</dbReference>
<sequence length="174" mass="18726">MSEATPAPALSDPRFALQETMVFLGAIASGMEEAIGESANSISYLAGKNLGKNLSSSIPKTNDLEQALQATRDVLVKNGFLWLFETFKMHDQPSLVQQTAEGQEISLVFRDCMIRQSLFRFGHCQKGSLCTMMNGFFAGALQTIMGADSALEIIHAGENACMKKLTIRTAGGAA</sequence>
<reference evidence="2" key="1">
    <citation type="submission" date="2017-02" db="EMBL/GenBank/DDBJ databases">
        <authorList>
            <person name="Varghese N."/>
            <person name="Submissions S."/>
        </authorList>
    </citation>
    <scope>NUCLEOTIDE SEQUENCE [LARGE SCALE GENOMIC DNA]</scope>
    <source>
        <strain evidence="2">ATCC BAA-34</strain>
    </source>
</reference>
<dbReference type="EMBL" id="FUWR01000013">
    <property type="protein sequence ID" value="SKA02401.1"/>
    <property type="molecule type" value="Genomic_DNA"/>
</dbReference>
<dbReference type="Proteomes" id="UP000190102">
    <property type="component" value="Unassembled WGS sequence"/>
</dbReference>
<protein>
    <recommendedName>
        <fullName evidence="3">4-vinyl reductase 4VR domain-containing protein</fullName>
    </recommendedName>
</protein>
<evidence type="ECO:0000313" key="1">
    <source>
        <dbReference type="EMBL" id="SKA02401.1"/>
    </source>
</evidence>
<gene>
    <name evidence="1" type="ORF">SAMN02745119_02377</name>
</gene>
<evidence type="ECO:0008006" key="3">
    <source>
        <dbReference type="Google" id="ProtNLM"/>
    </source>
</evidence>
<name>A0A1T4QFY5_9BACT</name>